<feature type="region of interest" description="Disordered" evidence="1">
    <location>
        <begin position="1"/>
        <end position="57"/>
    </location>
</feature>
<dbReference type="AlphaFoldDB" id="A0A4D4KL09"/>
<evidence type="ECO:0000313" key="3">
    <source>
        <dbReference type="Proteomes" id="UP000301309"/>
    </source>
</evidence>
<name>A0A4D4KL09_STRVO</name>
<protein>
    <submittedName>
        <fullName evidence="2">Uncharacterized protein</fullName>
    </submittedName>
</protein>
<accession>A0A4D4KL09</accession>
<dbReference type="Proteomes" id="UP000301309">
    <property type="component" value="Unassembled WGS sequence"/>
</dbReference>
<comment type="caution">
    <text evidence="2">The sequence shown here is derived from an EMBL/GenBank/DDBJ whole genome shotgun (WGS) entry which is preliminary data.</text>
</comment>
<reference evidence="2 3" key="1">
    <citation type="journal article" date="2020" name="Int. J. Syst. Evol. Microbiol.">
        <title>Reclassification of Streptomyces castelarensis and Streptomyces sporoclivatus as later heterotypic synonyms of Streptomyces antimycoticus.</title>
        <authorList>
            <person name="Komaki H."/>
            <person name="Tamura T."/>
        </authorList>
    </citation>
    <scope>NUCLEOTIDE SEQUENCE [LARGE SCALE GENOMIC DNA]</scope>
    <source>
        <strain evidence="2 3">NBRC 13459</strain>
    </source>
</reference>
<gene>
    <name evidence="2" type="ORF">SVIO_004540</name>
</gene>
<evidence type="ECO:0000313" key="2">
    <source>
        <dbReference type="EMBL" id="GDY49831.1"/>
    </source>
</evidence>
<sequence length="106" mass="10637">MFSVAAGGTPPPGSAGDDLSADRPGDPPSPLITTQTDATRATVGATRTYPGADTTTGVAVSRDRLPVTNSQMYTYLVLAGGGDGLLIGERVVVDLVAAPGPRADQP</sequence>
<keyword evidence="3" id="KW-1185">Reference proteome</keyword>
<dbReference type="EMBL" id="BJHW01000001">
    <property type="protein sequence ID" value="GDY49831.1"/>
    <property type="molecule type" value="Genomic_DNA"/>
</dbReference>
<evidence type="ECO:0000256" key="1">
    <source>
        <dbReference type="SAM" id="MobiDB-lite"/>
    </source>
</evidence>
<organism evidence="2 3">
    <name type="scientific">Streptomyces violaceusniger</name>
    <dbReference type="NCBI Taxonomy" id="68280"/>
    <lineage>
        <taxon>Bacteria</taxon>
        <taxon>Bacillati</taxon>
        <taxon>Actinomycetota</taxon>
        <taxon>Actinomycetes</taxon>
        <taxon>Kitasatosporales</taxon>
        <taxon>Streptomycetaceae</taxon>
        <taxon>Streptomyces</taxon>
        <taxon>Streptomyces violaceusniger group</taxon>
    </lineage>
</organism>
<proteinExistence type="predicted"/>